<dbReference type="EMBL" id="LR797070">
    <property type="protein sequence ID" value="CAB4184390.1"/>
    <property type="molecule type" value="Genomic_DNA"/>
</dbReference>
<evidence type="ECO:0000313" key="7">
    <source>
        <dbReference type="EMBL" id="CAB5229663.1"/>
    </source>
</evidence>
<gene>
    <name evidence="4" type="ORF">UFOVP1114_3</name>
    <name evidence="5" type="ORF">UFOVP1386_3</name>
    <name evidence="6" type="ORF">UFOVP1479_5</name>
    <name evidence="7" type="ORF">UFOVP1564_7</name>
    <name evidence="1" type="ORF">UFOVP310_7</name>
    <name evidence="2" type="ORF">UFOVP619_24</name>
    <name evidence="3" type="ORF">UFOVP947_8</name>
</gene>
<evidence type="ECO:0000313" key="3">
    <source>
        <dbReference type="EMBL" id="CAB4172816.1"/>
    </source>
</evidence>
<evidence type="ECO:0000313" key="6">
    <source>
        <dbReference type="EMBL" id="CAB4215250.1"/>
    </source>
</evidence>
<proteinExistence type="predicted"/>
<dbReference type="EMBL" id="LR798416">
    <property type="protein sequence ID" value="CAB5229663.1"/>
    <property type="molecule type" value="Genomic_DNA"/>
</dbReference>
<dbReference type="EMBL" id="LR797427">
    <property type="protein sequence ID" value="CAB4215250.1"/>
    <property type="molecule type" value="Genomic_DNA"/>
</dbReference>
<protein>
    <submittedName>
        <fullName evidence="1">Uncharacterized protein</fullName>
    </submittedName>
</protein>
<accession>A0A6J5LR92</accession>
<sequence>MKYFILEGKEIVLLHNLLSNHLFNFSSTSNEYLILNQVVIRFGVYIKIKKKSISIEGVATPLLYNLVYQELHNTNTIFNIDLLTKLENRFNKFIFITID</sequence>
<organism evidence="1">
    <name type="scientific">uncultured Caudovirales phage</name>
    <dbReference type="NCBI Taxonomy" id="2100421"/>
    <lineage>
        <taxon>Viruses</taxon>
        <taxon>Duplodnaviria</taxon>
        <taxon>Heunggongvirae</taxon>
        <taxon>Uroviricota</taxon>
        <taxon>Caudoviricetes</taxon>
        <taxon>Peduoviridae</taxon>
        <taxon>Maltschvirus</taxon>
        <taxon>Maltschvirus maltsch</taxon>
    </lineage>
</organism>
<evidence type="ECO:0000313" key="2">
    <source>
        <dbReference type="EMBL" id="CAB4152544.1"/>
    </source>
</evidence>
<evidence type="ECO:0000313" key="4">
    <source>
        <dbReference type="EMBL" id="CAB4184390.1"/>
    </source>
</evidence>
<name>A0A6J5LR92_9CAUD</name>
<dbReference type="EMBL" id="LR796589">
    <property type="protein sequence ID" value="CAB4152544.1"/>
    <property type="molecule type" value="Genomic_DNA"/>
</dbReference>
<evidence type="ECO:0000313" key="1">
    <source>
        <dbReference type="EMBL" id="CAB4136828.1"/>
    </source>
</evidence>
<dbReference type="EMBL" id="LR796325">
    <property type="protein sequence ID" value="CAB4136828.1"/>
    <property type="molecule type" value="Genomic_DNA"/>
</dbReference>
<evidence type="ECO:0000313" key="5">
    <source>
        <dbReference type="EMBL" id="CAB4203885.1"/>
    </source>
</evidence>
<reference evidence="1" key="1">
    <citation type="submission" date="2020-04" db="EMBL/GenBank/DDBJ databases">
        <authorList>
            <person name="Chiriac C."/>
            <person name="Salcher M."/>
            <person name="Ghai R."/>
            <person name="Kavagutti S V."/>
        </authorList>
    </citation>
    <scope>NUCLEOTIDE SEQUENCE</scope>
</reference>
<dbReference type="EMBL" id="LR796895">
    <property type="protein sequence ID" value="CAB4172816.1"/>
    <property type="molecule type" value="Genomic_DNA"/>
</dbReference>
<dbReference type="EMBL" id="LR797340">
    <property type="protein sequence ID" value="CAB4203885.1"/>
    <property type="molecule type" value="Genomic_DNA"/>
</dbReference>